<evidence type="ECO:0000256" key="1">
    <source>
        <dbReference type="ARBA" id="ARBA00006432"/>
    </source>
</evidence>
<dbReference type="Pfam" id="PF00501">
    <property type="entry name" value="AMP-binding"/>
    <property type="match status" value="1"/>
</dbReference>
<name>A0ABS0CDK0_9NOCA</name>
<dbReference type="Proteomes" id="UP000807309">
    <property type="component" value="Unassembled WGS sequence"/>
</dbReference>
<keyword evidence="4" id="KW-1185">Reference proteome</keyword>
<dbReference type="EMBL" id="JADLRE010000022">
    <property type="protein sequence ID" value="MBF6228424.1"/>
    <property type="molecule type" value="Genomic_DNA"/>
</dbReference>
<accession>A0ABS0CDK0</accession>
<reference evidence="3 4" key="1">
    <citation type="submission" date="2020-10" db="EMBL/GenBank/DDBJ databases">
        <title>Identification of Nocardia species via Next-generation sequencing and recognition of intraspecies genetic diversity.</title>
        <authorList>
            <person name="Li P."/>
            <person name="Li P."/>
            <person name="Lu B."/>
        </authorList>
    </citation>
    <scope>NUCLEOTIDE SEQUENCE [LARGE SCALE GENOMIC DNA]</scope>
    <source>
        <strain evidence="3 4">N-11</strain>
    </source>
</reference>
<dbReference type="Gene3D" id="3.30.300.30">
    <property type="match status" value="1"/>
</dbReference>
<dbReference type="InterPro" id="IPR000873">
    <property type="entry name" value="AMP-dep_synth/lig_dom"/>
</dbReference>
<comment type="caution">
    <text evidence="3">The sequence shown here is derived from an EMBL/GenBank/DDBJ whole genome shotgun (WGS) entry which is preliminary data.</text>
</comment>
<dbReference type="InterPro" id="IPR042099">
    <property type="entry name" value="ANL_N_sf"/>
</dbReference>
<protein>
    <submittedName>
        <fullName evidence="3">AMP-binding protein</fullName>
    </submittedName>
</protein>
<dbReference type="PROSITE" id="PS00455">
    <property type="entry name" value="AMP_BINDING"/>
    <property type="match status" value="1"/>
</dbReference>
<evidence type="ECO:0000259" key="2">
    <source>
        <dbReference type="Pfam" id="PF00501"/>
    </source>
</evidence>
<feature type="domain" description="AMP-dependent synthetase/ligase" evidence="2">
    <location>
        <begin position="39"/>
        <end position="424"/>
    </location>
</feature>
<proteinExistence type="inferred from homology"/>
<gene>
    <name evidence="3" type="ORF">IU470_25365</name>
</gene>
<sequence length="582" mass="60424">MTTPSGELRPEHPSIVHALLSAAERGAAAASTIILAERTTVHHDDEIHWRHDDLATVARRAAAGLAAGGVGRGDRVLLCLPTSAEFVTAFFGALLLGAVPTAIATPGGFGAAEIFLDRFERLLAYLEPTAVVSTPAVATTLPLPASVAAIDASSLHALACTPDAPALAPHLPAPDDLAFIQATSGSTGTPKGVQITHANLAANCEQIARAAAIGPGDTWVGWLPLHHDMGLIGGFLTPLFRGIDAVLIPPNRFLRHPADWLRAVTRHHGTLTAAPNFAYGYAAARIADSELDGVDLSGWRFLFCGAEPIHPPTVRRFVDRFGAWGLPADALVPCYGLAEASLAVTVSDPRAPIAFDSVSRRELAEDGVAANVPAGDGDALDIVDCGAPVVGTEVRVVDEDGSPRGADLIGRVQFRGPSTTPGYFRLPEATAATRVDGWWDTGDIGYLRDGRLRITGRRKDLIIIRGANYLPTDFEIAAEQVAGVRPGGVVAVGRTDAGSGSEELHLIVESAEAPAGHGALARAVRAAVSKRTGVLAAGVRIVAPRSIPKTTSGKVQRAAARTLLNGDADELVGAVRGGGGAR</sequence>
<dbReference type="PANTHER" id="PTHR22754">
    <property type="entry name" value="DISCO-INTERACTING PROTEIN 2 DIP2 -RELATED"/>
    <property type="match status" value="1"/>
</dbReference>
<evidence type="ECO:0000313" key="3">
    <source>
        <dbReference type="EMBL" id="MBF6228424.1"/>
    </source>
</evidence>
<dbReference type="InterPro" id="IPR045851">
    <property type="entry name" value="AMP-bd_C_sf"/>
</dbReference>
<dbReference type="SUPFAM" id="SSF56801">
    <property type="entry name" value="Acetyl-CoA synthetase-like"/>
    <property type="match status" value="1"/>
</dbReference>
<dbReference type="PANTHER" id="PTHR22754:SF32">
    <property type="entry name" value="DISCO-INTERACTING PROTEIN 2"/>
    <property type="match status" value="1"/>
</dbReference>
<organism evidence="3 4">
    <name type="scientific">Nocardia abscessus</name>
    <dbReference type="NCBI Taxonomy" id="120957"/>
    <lineage>
        <taxon>Bacteria</taxon>
        <taxon>Bacillati</taxon>
        <taxon>Actinomycetota</taxon>
        <taxon>Actinomycetes</taxon>
        <taxon>Mycobacteriales</taxon>
        <taxon>Nocardiaceae</taxon>
        <taxon>Nocardia</taxon>
    </lineage>
</organism>
<evidence type="ECO:0000313" key="4">
    <source>
        <dbReference type="Proteomes" id="UP000807309"/>
    </source>
</evidence>
<dbReference type="Gene3D" id="3.40.50.12780">
    <property type="entry name" value="N-terminal domain of ligase-like"/>
    <property type="match status" value="1"/>
</dbReference>
<dbReference type="InterPro" id="IPR020845">
    <property type="entry name" value="AMP-binding_CS"/>
</dbReference>
<dbReference type="RefSeq" id="WP_195035330.1">
    <property type="nucleotide sequence ID" value="NZ_JADLRE010000022.1"/>
</dbReference>
<comment type="similarity">
    <text evidence="1">Belongs to the ATP-dependent AMP-binding enzyme family.</text>
</comment>